<reference evidence="2" key="1">
    <citation type="journal article" date="2022" name="Mol. Ecol. Resour.">
        <title>The genomes of chicory, endive, great burdock and yacon provide insights into Asteraceae palaeo-polyploidization history and plant inulin production.</title>
        <authorList>
            <person name="Fan W."/>
            <person name="Wang S."/>
            <person name="Wang H."/>
            <person name="Wang A."/>
            <person name="Jiang F."/>
            <person name="Liu H."/>
            <person name="Zhao H."/>
            <person name="Xu D."/>
            <person name="Zhang Y."/>
        </authorList>
    </citation>
    <scope>NUCLEOTIDE SEQUENCE [LARGE SCALE GENOMIC DNA]</scope>
    <source>
        <strain evidence="2">cv. Niubang</strain>
    </source>
</reference>
<reference evidence="1 2" key="2">
    <citation type="journal article" date="2022" name="Mol. Ecol. Resour.">
        <title>The genomes of chicory, endive, great burdock and yacon provide insights into Asteraceae paleo-polyploidization history and plant inulin production.</title>
        <authorList>
            <person name="Fan W."/>
            <person name="Wang S."/>
            <person name="Wang H."/>
            <person name="Wang A."/>
            <person name="Jiang F."/>
            <person name="Liu H."/>
            <person name="Zhao H."/>
            <person name="Xu D."/>
            <person name="Zhang Y."/>
        </authorList>
    </citation>
    <scope>NUCLEOTIDE SEQUENCE [LARGE SCALE GENOMIC DNA]</scope>
    <source>
        <strain evidence="2">cv. Niubang</strain>
    </source>
</reference>
<sequence length="85" mass="9507">MVSSSCRDVISSDMNPSDVVAGWRVSSVSSVSFWLDMHQTQHFAGKSMEAVEVDLNREVRYMDVDVMKSHAFDGFTSKGEITRSN</sequence>
<protein>
    <submittedName>
        <fullName evidence="1">Uncharacterized protein</fullName>
    </submittedName>
</protein>
<dbReference type="EMBL" id="CM042061">
    <property type="protein sequence ID" value="KAI3673359.1"/>
    <property type="molecule type" value="Genomic_DNA"/>
</dbReference>
<evidence type="ECO:0000313" key="1">
    <source>
        <dbReference type="EMBL" id="KAI3673359.1"/>
    </source>
</evidence>
<name>A0ACB8XT00_ARCLA</name>
<accession>A0ACB8XT00</accession>
<organism evidence="1 2">
    <name type="scientific">Arctium lappa</name>
    <name type="common">Greater burdock</name>
    <name type="synonym">Lappa major</name>
    <dbReference type="NCBI Taxonomy" id="4217"/>
    <lineage>
        <taxon>Eukaryota</taxon>
        <taxon>Viridiplantae</taxon>
        <taxon>Streptophyta</taxon>
        <taxon>Embryophyta</taxon>
        <taxon>Tracheophyta</taxon>
        <taxon>Spermatophyta</taxon>
        <taxon>Magnoliopsida</taxon>
        <taxon>eudicotyledons</taxon>
        <taxon>Gunneridae</taxon>
        <taxon>Pentapetalae</taxon>
        <taxon>asterids</taxon>
        <taxon>campanulids</taxon>
        <taxon>Asterales</taxon>
        <taxon>Asteraceae</taxon>
        <taxon>Carduoideae</taxon>
        <taxon>Cardueae</taxon>
        <taxon>Arctiinae</taxon>
        <taxon>Arctium</taxon>
    </lineage>
</organism>
<keyword evidence="2" id="KW-1185">Reference proteome</keyword>
<gene>
    <name evidence="1" type="ORF">L6452_39477</name>
</gene>
<dbReference type="Proteomes" id="UP001055879">
    <property type="component" value="Linkage Group LG15"/>
</dbReference>
<proteinExistence type="predicted"/>
<comment type="caution">
    <text evidence="1">The sequence shown here is derived from an EMBL/GenBank/DDBJ whole genome shotgun (WGS) entry which is preliminary data.</text>
</comment>
<evidence type="ECO:0000313" key="2">
    <source>
        <dbReference type="Proteomes" id="UP001055879"/>
    </source>
</evidence>